<organism evidence="3 4">
    <name type="scientific">Gasterosteus aculeatus aculeatus</name>
    <name type="common">three-spined stickleback</name>
    <dbReference type="NCBI Taxonomy" id="481459"/>
    <lineage>
        <taxon>Eukaryota</taxon>
        <taxon>Metazoa</taxon>
        <taxon>Chordata</taxon>
        <taxon>Craniata</taxon>
        <taxon>Vertebrata</taxon>
        <taxon>Euteleostomi</taxon>
        <taxon>Actinopterygii</taxon>
        <taxon>Neopterygii</taxon>
        <taxon>Teleostei</taxon>
        <taxon>Neoteleostei</taxon>
        <taxon>Acanthomorphata</taxon>
        <taxon>Eupercaria</taxon>
        <taxon>Perciformes</taxon>
        <taxon>Cottioidei</taxon>
        <taxon>Gasterosteales</taxon>
        <taxon>Gasterosteidae</taxon>
        <taxon>Gasterosteus</taxon>
    </lineage>
</organism>
<dbReference type="GeneTree" id="ENSGT00390000015918"/>
<dbReference type="Ensembl" id="ENSGACT00000036238.1">
    <property type="protein sequence ID" value="ENSGACP00000044880.1"/>
    <property type="gene ID" value="ENSGACG00000027732.1"/>
</dbReference>
<protein>
    <submittedName>
        <fullName evidence="3">Apolipoprotein A-II</fullName>
    </submittedName>
</protein>
<feature type="signal peptide" evidence="2">
    <location>
        <begin position="1"/>
        <end position="22"/>
    </location>
</feature>
<reference evidence="3" key="3">
    <citation type="submission" date="2025-09" db="UniProtKB">
        <authorList>
            <consortium name="Ensembl"/>
        </authorList>
    </citation>
    <scope>IDENTIFICATION</scope>
</reference>
<dbReference type="Proteomes" id="UP000007635">
    <property type="component" value="Chromosome XX"/>
</dbReference>
<reference evidence="3 4" key="1">
    <citation type="journal article" date="2021" name="G3 (Bethesda)">
        <title>Improved contiguity of the threespine stickleback genome using long-read sequencing.</title>
        <authorList>
            <person name="Nath S."/>
            <person name="Shaw D.E."/>
            <person name="White M.A."/>
        </authorList>
    </citation>
    <scope>NUCLEOTIDE SEQUENCE [LARGE SCALE GENOMIC DNA]</scope>
    <source>
        <strain evidence="3 4">Lake Benthic</strain>
    </source>
</reference>
<dbReference type="PROSITE" id="PS51257">
    <property type="entry name" value="PROKAR_LIPOPROTEIN"/>
    <property type="match status" value="1"/>
</dbReference>
<evidence type="ECO:0000313" key="3">
    <source>
        <dbReference type="Ensembl" id="ENSGACP00000044880.1"/>
    </source>
</evidence>
<evidence type="ECO:0000313" key="4">
    <source>
        <dbReference type="Proteomes" id="UP000007635"/>
    </source>
</evidence>
<feature type="region of interest" description="Disordered" evidence="1">
    <location>
        <begin position="23"/>
        <end position="42"/>
    </location>
</feature>
<keyword evidence="2" id="KW-0732">Signal</keyword>
<keyword evidence="4" id="KW-1185">Reference proteome</keyword>
<dbReference type="AlphaFoldDB" id="A0AAQ4Q1C4"/>
<feature type="chain" id="PRO_5043044329" evidence="2">
    <location>
        <begin position="23"/>
        <end position="201"/>
    </location>
</feature>
<evidence type="ECO:0000256" key="2">
    <source>
        <dbReference type="SAM" id="SignalP"/>
    </source>
</evidence>
<proteinExistence type="predicted"/>
<reference evidence="3" key="2">
    <citation type="submission" date="2025-08" db="UniProtKB">
        <authorList>
            <consortium name="Ensembl"/>
        </authorList>
    </citation>
    <scope>IDENTIFICATION</scope>
</reference>
<sequence length="201" mass="21929">MHLKEVVLGVVLLMQACGPLSAQTPMSGVPEAEPPTDPPGLLRRLAQKTRDDCHFLDPSNTTADMNAKYAVALILALQVSVCLCQLPEPSPELVQKYDSMKSVFYQRLLTAFNKLHASAVASADSGPNARDFVEELRAKPEFQALVKVASGLGQEAAPLVDKARTAALGTYEHYVRPHVGQQLSDSIDRIKVYLDMFLPTQ</sequence>
<evidence type="ECO:0000256" key="1">
    <source>
        <dbReference type="SAM" id="MobiDB-lite"/>
    </source>
</evidence>
<name>A0AAQ4Q1C4_GASAC</name>
<accession>A0AAQ4Q1C4</accession>